<sequence length="869" mass="102883">MFSSLVPMIFCFIITVDLAQRENWTSNLHTTNKEKTDESIPLVKEQHDKQMRAKNLDSSVLETSSFLQHNKVISQNKKKMLLEEPAEEANRDDETQIQCTDMDVDLDFDFDVTNSVIQNHRVFYVAKINQNKNEIEEVKQVSSLHPIILFNYMCIHYLLCVNFLKLQNINDILQKLEFKTDELILEYTKIFDHIKKVDSKEEKAKKECFLYYLNVCFVEIFHIKNVFDLNFNNLIFSVVDFEASDFEVLKKRVESLIYENIQKISEATKTDKLPENEIGLPDCLRTFHCYLRRIILDIIISSHKKTEEKKQFDISINLLIYEILIDKHIAMKNTNKHSEEEKICFSELCSLLIILCYKEICQITNKQSKYILFALKTLNVRFQLFKNNYYNTYDACENEKEFSIKLAECVFEIFRSYLSFLKEVYNEKTCLIFECKQKQLDLSLNTFFKQLHHYITELSNSSSVCDFEAIIQREQYLCHKYEKIQSLFRGFITYIPGFSIFEKEIVIEALNDFKNNFESFLRSLSFYTFIRNKNVEYDPLRHAFYDFQYFKLSVLDILVPSFKLTYFCGGKTLEETKNILIDNFNRGESIIMQFLETMMNKKELILQKINKMNDILRTTLNNNIENNDSSILNMKDSYVENIKLAQNFLDTTFVFFSSLNIKQEERMEINGFLNLFATDHKNYLNGIIKLDKSNLNKSNLIIFAEIFENFVKHSAKSRSPSLSVEFKNFSEKFQSFVSNLSDLSDFITRPILAENIKKLRNLLNKISDFSQYHNVAKDMAKLGDVYQRILLTRSPLNDSFYIQLVQSFNDFIADIQLIHNLYSQILWFIHTFETIFLQDPRMCSLHEIKIELNSLFLDFINKHEKLFNN</sequence>
<evidence type="ECO:0000256" key="1">
    <source>
        <dbReference type="SAM" id="SignalP"/>
    </source>
</evidence>
<evidence type="ECO:0000313" key="3">
    <source>
        <dbReference type="Proteomes" id="UP000003163"/>
    </source>
</evidence>
<evidence type="ECO:0000313" key="2">
    <source>
        <dbReference type="EMBL" id="EJW04120.1"/>
    </source>
</evidence>
<accession>J9DNL1</accession>
<name>J9DNL1_EDHAE</name>
<dbReference type="HOGENOM" id="CLU_330099_0_0_1"/>
<evidence type="ECO:0008006" key="4">
    <source>
        <dbReference type="Google" id="ProtNLM"/>
    </source>
</evidence>
<keyword evidence="3" id="KW-1185">Reference proteome</keyword>
<dbReference type="VEuPathDB" id="MicrosporidiaDB:EDEG_01600"/>
<feature type="signal peptide" evidence="1">
    <location>
        <begin position="1"/>
        <end position="19"/>
    </location>
</feature>
<proteinExistence type="predicted"/>
<reference evidence="2 3" key="1">
    <citation type="submission" date="2011-08" db="EMBL/GenBank/DDBJ databases">
        <authorList>
            <person name="Liu Z.J."/>
            <person name="Shi F.L."/>
            <person name="Lu J.Q."/>
            <person name="Li M."/>
            <person name="Wang Z.L."/>
        </authorList>
    </citation>
    <scope>NUCLEOTIDE SEQUENCE [LARGE SCALE GENOMIC DNA]</scope>
    <source>
        <strain evidence="2 3">USNM 41457</strain>
    </source>
</reference>
<comment type="caution">
    <text evidence="2">The sequence shown here is derived from an EMBL/GenBank/DDBJ whole genome shotgun (WGS) entry which is preliminary data.</text>
</comment>
<dbReference type="InParanoid" id="J9DNL1"/>
<dbReference type="EMBL" id="AFBI03000023">
    <property type="protein sequence ID" value="EJW04120.1"/>
    <property type="molecule type" value="Genomic_DNA"/>
</dbReference>
<gene>
    <name evidence="2" type="ORF">EDEG_01600</name>
</gene>
<dbReference type="AlphaFoldDB" id="J9DNL1"/>
<reference evidence="3" key="2">
    <citation type="submission" date="2015-07" db="EMBL/GenBank/DDBJ databases">
        <title>Contrasting host-pathogen interactions and genome evolution in two generalist and specialist microsporidian pathogens of mosquitoes.</title>
        <authorList>
            <consortium name="The Broad Institute Genomics Platform"/>
            <consortium name="The Broad Institute Genome Sequencing Center for Infectious Disease"/>
            <person name="Cuomo C.A."/>
            <person name="Sanscrainte N.D."/>
            <person name="Goldberg J.M."/>
            <person name="Heiman D."/>
            <person name="Young S."/>
            <person name="Zeng Q."/>
            <person name="Becnel J.J."/>
            <person name="Birren B.W."/>
        </authorList>
    </citation>
    <scope>NUCLEOTIDE SEQUENCE [LARGE SCALE GENOMIC DNA]</scope>
    <source>
        <strain evidence="3">USNM 41457</strain>
    </source>
</reference>
<protein>
    <recommendedName>
        <fullName evidence="4">Exocyst complex component Sec3 C-terminal domain-containing protein</fullName>
    </recommendedName>
</protein>
<dbReference type="Proteomes" id="UP000003163">
    <property type="component" value="Unassembled WGS sequence"/>
</dbReference>
<feature type="chain" id="PRO_5003821745" description="Exocyst complex component Sec3 C-terminal domain-containing protein" evidence="1">
    <location>
        <begin position="20"/>
        <end position="869"/>
    </location>
</feature>
<organism evidence="2 3">
    <name type="scientific">Edhazardia aedis (strain USNM 41457)</name>
    <name type="common">Microsporidian parasite</name>
    <dbReference type="NCBI Taxonomy" id="1003232"/>
    <lineage>
        <taxon>Eukaryota</taxon>
        <taxon>Fungi</taxon>
        <taxon>Fungi incertae sedis</taxon>
        <taxon>Microsporidia</taxon>
        <taxon>Edhazardia</taxon>
    </lineage>
</organism>
<keyword evidence="1" id="KW-0732">Signal</keyword>